<dbReference type="Proteomes" id="UP000821865">
    <property type="component" value="Chromosome 11"/>
</dbReference>
<dbReference type="EMBL" id="CM023480">
    <property type="protein sequence ID" value="KAH7971200.1"/>
    <property type="molecule type" value="Genomic_DNA"/>
</dbReference>
<reference evidence="1" key="1">
    <citation type="submission" date="2020-05" db="EMBL/GenBank/DDBJ databases">
        <title>Large-scale comparative analyses of tick genomes elucidate their genetic diversity and vector capacities.</title>
        <authorList>
            <person name="Jia N."/>
            <person name="Wang J."/>
            <person name="Shi W."/>
            <person name="Du L."/>
            <person name="Sun Y."/>
            <person name="Zhan W."/>
            <person name="Jiang J."/>
            <person name="Wang Q."/>
            <person name="Zhang B."/>
            <person name="Ji P."/>
            <person name="Sakyi L.B."/>
            <person name="Cui X."/>
            <person name="Yuan T."/>
            <person name="Jiang B."/>
            <person name="Yang W."/>
            <person name="Lam T.T.-Y."/>
            <person name="Chang Q."/>
            <person name="Ding S."/>
            <person name="Wang X."/>
            <person name="Zhu J."/>
            <person name="Ruan X."/>
            <person name="Zhao L."/>
            <person name="Wei J."/>
            <person name="Que T."/>
            <person name="Du C."/>
            <person name="Cheng J."/>
            <person name="Dai P."/>
            <person name="Han X."/>
            <person name="Huang E."/>
            <person name="Gao Y."/>
            <person name="Liu J."/>
            <person name="Shao H."/>
            <person name="Ye R."/>
            <person name="Li L."/>
            <person name="Wei W."/>
            <person name="Wang X."/>
            <person name="Wang C."/>
            <person name="Yang T."/>
            <person name="Huo Q."/>
            <person name="Li W."/>
            <person name="Guo W."/>
            <person name="Chen H."/>
            <person name="Zhou L."/>
            <person name="Ni X."/>
            <person name="Tian J."/>
            <person name="Zhou Y."/>
            <person name="Sheng Y."/>
            <person name="Liu T."/>
            <person name="Pan Y."/>
            <person name="Xia L."/>
            <person name="Li J."/>
            <person name="Zhao F."/>
            <person name="Cao W."/>
        </authorList>
    </citation>
    <scope>NUCLEOTIDE SEQUENCE</scope>
    <source>
        <strain evidence="1">Dsil-2018</strain>
    </source>
</reference>
<proteinExistence type="predicted"/>
<comment type="caution">
    <text evidence="1">The sequence shown here is derived from an EMBL/GenBank/DDBJ whole genome shotgun (WGS) entry which is preliminary data.</text>
</comment>
<name>A0ACB8DKL0_DERSI</name>
<sequence length="301" mass="32745">MASKTADQAASVAATEIDACGDDAGNQQYGDPWDTNPAAVVLRLLRAEDNRKSPPPAHATPAAKGAPSTNEVARQLVYEAAFDLCLKQRETDQGLDRMAQRPVPLIPRLQQQLLAGPLHPVPSSCSSSEVSLVPGIMGQPSLRDACFQGPPPHQGNSGSTSVSSSVQLQPTPTPRGSSGSGAGASWRRPPQTWPRLPAPPRTSEPQQTASRTLPRTASGVYIAVKLPPFWEDWTEVRMAQVEAQFFLAHITQDRTRYDYVVAHLDARYANEFRDILANSPTANLYEHLKTELIRRLPLSED</sequence>
<evidence type="ECO:0000313" key="1">
    <source>
        <dbReference type="EMBL" id="KAH7971200.1"/>
    </source>
</evidence>
<organism evidence="1 2">
    <name type="scientific">Dermacentor silvarum</name>
    <name type="common">Tick</name>
    <dbReference type="NCBI Taxonomy" id="543639"/>
    <lineage>
        <taxon>Eukaryota</taxon>
        <taxon>Metazoa</taxon>
        <taxon>Ecdysozoa</taxon>
        <taxon>Arthropoda</taxon>
        <taxon>Chelicerata</taxon>
        <taxon>Arachnida</taxon>
        <taxon>Acari</taxon>
        <taxon>Parasitiformes</taxon>
        <taxon>Ixodida</taxon>
        <taxon>Ixodoidea</taxon>
        <taxon>Ixodidae</taxon>
        <taxon>Rhipicephalinae</taxon>
        <taxon>Dermacentor</taxon>
    </lineage>
</organism>
<accession>A0ACB8DKL0</accession>
<evidence type="ECO:0000313" key="2">
    <source>
        <dbReference type="Proteomes" id="UP000821865"/>
    </source>
</evidence>
<keyword evidence="2" id="KW-1185">Reference proteome</keyword>
<protein>
    <submittedName>
        <fullName evidence="1">Uncharacterized protein</fullName>
    </submittedName>
</protein>
<gene>
    <name evidence="1" type="ORF">HPB49_020193</name>
</gene>